<proteinExistence type="predicted"/>
<dbReference type="InterPro" id="IPR037522">
    <property type="entry name" value="HD_GYP_dom"/>
</dbReference>
<comment type="caution">
    <text evidence="2">The sequence shown here is derived from an EMBL/GenBank/DDBJ whole genome shotgun (WGS) entry which is preliminary data.</text>
</comment>
<dbReference type="Pfam" id="PF13487">
    <property type="entry name" value="HD_5"/>
    <property type="match status" value="1"/>
</dbReference>
<gene>
    <name evidence="2" type="ORF">H9872_00265</name>
</gene>
<dbReference type="InterPro" id="IPR003607">
    <property type="entry name" value="HD/PDEase_dom"/>
</dbReference>
<protein>
    <submittedName>
        <fullName evidence="2">HD domain-containing protein</fullName>
    </submittedName>
</protein>
<dbReference type="SMART" id="SM00471">
    <property type="entry name" value="HDc"/>
    <property type="match status" value="1"/>
</dbReference>
<dbReference type="PANTHER" id="PTHR43155:SF2">
    <property type="entry name" value="CYCLIC DI-GMP PHOSPHODIESTERASE PA4108"/>
    <property type="match status" value="1"/>
</dbReference>
<dbReference type="NCBIfam" id="TIGR00277">
    <property type="entry name" value="HDIG"/>
    <property type="match status" value="1"/>
</dbReference>
<dbReference type="PROSITE" id="PS51832">
    <property type="entry name" value="HD_GYP"/>
    <property type="match status" value="1"/>
</dbReference>
<reference evidence="2" key="1">
    <citation type="journal article" date="2021" name="PeerJ">
        <title>Extensive microbial diversity within the chicken gut microbiome revealed by metagenomics and culture.</title>
        <authorList>
            <person name="Gilroy R."/>
            <person name="Ravi A."/>
            <person name="Getino M."/>
            <person name="Pursley I."/>
            <person name="Horton D.L."/>
            <person name="Alikhan N.F."/>
            <person name="Baker D."/>
            <person name="Gharbi K."/>
            <person name="Hall N."/>
            <person name="Watson M."/>
            <person name="Adriaenssens E.M."/>
            <person name="Foster-Nyarko E."/>
            <person name="Jarju S."/>
            <person name="Secka A."/>
            <person name="Antonio M."/>
            <person name="Oren A."/>
            <person name="Chaudhuri R.R."/>
            <person name="La Ragione R."/>
            <person name="Hildebrand F."/>
            <person name="Pallen M.J."/>
        </authorList>
    </citation>
    <scope>NUCLEOTIDE SEQUENCE</scope>
    <source>
        <strain evidence="2">B5-657</strain>
    </source>
</reference>
<feature type="domain" description="HD-GYP" evidence="1">
    <location>
        <begin position="101"/>
        <end position="296"/>
    </location>
</feature>
<dbReference type="Proteomes" id="UP000824229">
    <property type="component" value="Unassembled WGS sequence"/>
</dbReference>
<dbReference type="Gene3D" id="1.10.3210.10">
    <property type="entry name" value="Hypothetical protein af1432"/>
    <property type="match status" value="1"/>
</dbReference>
<evidence type="ECO:0000259" key="1">
    <source>
        <dbReference type="PROSITE" id="PS51832"/>
    </source>
</evidence>
<dbReference type="AlphaFoldDB" id="A0A9E2KAG2"/>
<organism evidence="2 3">
    <name type="scientific">Candidatus Cellulosilyticum pullistercoris</name>
    <dbReference type="NCBI Taxonomy" id="2838521"/>
    <lineage>
        <taxon>Bacteria</taxon>
        <taxon>Bacillati</taxon>
        <taxon>Bacillota</taxon>
        <taxon>Clostridia</taxon>
        <taxon>Lachnospirales</taxon>
        <taxon>Cellulosilyticaceae</taxon>
        <taxon>Cellulosilyticum</taxon>
    </lineage>
</organism>
<name>A0A9E2KAG2_9FIRM</name>
<dbReference type="CDD" id="cd00077">
    <property type="entry name" value="HDc"/>
    <property type="match status" value="1"/>
</dbReference>
<accession>A0A9E2KAG2</accession>
<sequence>MPIEYLRDGDIIARDIISYDGGVLLRHDTRFKEVFKSRLIERNISEVYINDEISKGIEPTEIIESTVRQRMTNDIKRQFDKLKDKLELDISVVSEITTTLMEQLSRKEMILELDDLKTNDHYTYEHCLAVAILTSLVCDKMNMNIYQKEKIVMGAVIHDIGKIIIPKDILNKPDRLTKEEYEIIKTHTEIGYKMIKDNKELSPITKLAVLCHHEREDGSGYPLGKGEELHIGTKIVAACDLYHALISDRCYRQGLPINEVIAIGQKEAINPSIRKIIENLFAYYPVGCMIQLNDGTIGIVEKNTFSDIKRPVIRVIEKEEGKLIAKSKLNLQDEHQLYIVSRYYERC</sequence>
<evidence type="ECO:0000313" key="3">
    <source>
        <dbReference type="Proteomes" id="UP000824229"/>
    </source>
</evidence>
<dbReference type="EMBL" id="JAHLFQ010000006">
    <property type="protein sequence ID" value="MBU3803182.1"/>
    <property type="molecule type" value="Genomic_DNA"/>
</dbReference>
<evidence type="ECO:0000313" key="2">
    <source>
        <dbReference type="EMBL" id="MBU3803182.1"/>
    </source>
</evidence>
<reference evidence="2" key="2">
    <citation type="submission" date="2021-04" db="EMBL/GenBank/DDBJ databases">
        <authorList>
            <person name="Gilroy R."/>
        </authorList>
    </citation>
    <scope>NUCLEOTIDE SEQUENCE</scope>
    <source>
        <strain evidence="2">B5-657</strain>
    </source>
</reference>
<dbReference type="SUPFAM" id="SSF109604">
    <property type="entry name" value="HD-domain/PDEase-like"/>
    <property type="match status" value="1"/>
</dbReference>
<dbReference type="PANTHER" id="PTHR43155">
    <property type="entry name" value="CYCLIC DI-GMP PHOSPHODIESTERASE PA4108-RELATED"/>
    <property type="match status" value="1"/>
</dbReference>
<dbReference type="InterPro" id="IPR006675">
    <property type="entry name" value="HDIG_dom"/>
</dbReference>